<proteinExistence type="predicted"/>
<comment type="caution">
    <text evidence="3">The sequence shown here is derived from an EMBL/GenBank/DDBJ whole genome shotgun (WGS) entry which is preliminary data.</text>
</comment>
<dbReference type="GO" id="GO:0016491">
    <property type="term" value="F:oxidoreductase activity"/>
    <property type="evidence" value="ECO:0007669"/>
    <property type="project" value="UniProtKB-KW"/>
</dbReference>
<accession>A0AAX6M7N9</accession>
<dbReference type="PANTHER" id="PTHR10696:SF49">
    <property type="entry name" value="TAUD_TFDA-LIKE DOMAIN-CONTAINING PROTEIN"/>
    <property type="match status" value="1"/>
</dbReference>
<evidence type="ECO:0000313" key="4">
    <source>
        <dbReference type="Proteomes" id="UP001369815"/>
    </source>
</evidence>
<dbReference type="AlphaFoldDB" id="A0AAX6M7N9"/>
<dbReference type="PANTHER" id="PTHR10696">
    <property type="entry name" value="GAMMA-BUTYROBETAINE HYDROXYLASE-RELATED"/>
    <property type="match status" value="1"/>
</dbReference>
<dbReference type="Proteomes" id="UP001369815">
    <property type="component" value="Unassembled WGS sequence"/>
</dbReference>
<organism evidence="3 4">
    <name type="scientific">Daldinia eschscholtzii</name>
    <dbReference type="NCBI Taxonomy" id="292717"/>
    <lineage>
        <taxon>Eukaryota</taxon>
        <taxon>Fungi</taxon>
        <taxon>Dikarya</taxon>
        <taxon>Ascomycota</taxon>
        <taxon>Pezizomycotina</taxon>
        <taxon>Sordariomycetes</taxon>
        <taxon>Xylariomycetidae</taxon>
        <taxon>Xylariales</taxon>
        <taxon>Hypoxylaceae</taxon>
        <taxon>Daldinia</taxon>
    </lineage>
</organism>
<dbReference type="EMBL" id="JBANMG010000010">
    <property type="protein sequence ID" value="KAK6948665.1"/>
    <property type="molecule type" value="Genomic_DNA"/>
</dbReference>
<reference evidence="3 4" key="1">
    <citation type="journal article" date="2024" name="Front Chem Biol">
        <title>Unveiling the potential of Daldinia eschscholtzii MFLUCC 19-0629 through bioactivity and bioinformatics studies for enhanced sustainable agriculture production.</title>
        <authorList>
            <person name="Brooks S."/>
            <person name="Weaver J.A."/>
            <person name="Klomchit A."/>
            <person name="Alharthi S.A."/>
            <person name="Onlamun T."/>
            <person name="Nurani R."/>
            <person name="Vong T.K."/>
            <person name="Alberti F."/>
            <person name="Greco C."/>
        </authorList>
    </citation>
    <scope>NUCLEOTIDE SEQUENCE [LARGE SCALE GENOMIC DNA]</scope>
    <source>
        <strain evidence="3">MFLUCC 19-0629</strain>
    </source>
</reference>
<evidence type="ECO:0000313" key="3">
    <source>
        <dbReference type="EMBL" id="KAK6948665.1"/>
    </source>
</evidence>
<dbReference type="Gene3D" id="3.60.130.10">
    <property type="entry name" value="Clavaminate synthase-like"/>
    <property type="match status" value="1"/>
</dbReference>
<name>A0AAX6M7N9_9PEZI</name>
<dbReference type="Pfam" id="PF02668">
    <property type="entry name" value="TauD"/>
    <property type="match status" value="1"/>
</dbReference>
<dbReference type="SUPFAM" id="SSF51197">
    <property type="entry name" value="Clavaminate synthase-like"/>
    <property type="match status" value="1"/>
</dbReference>
<dbReference type="InterPro" id="IPR003819">
    <property type="entry name" value="TauD/TfdA-like"/>
</dbReference>
<keyword evidence="1" id="KW-0560">Oxidoreductase</keyword>
<protein>
    <recommendedName>
        <fullName evidence="2">TauD/TfdA-like domain-containing protein</fullName>
    </recommendedName>
</protein>
<evidence type="ECO:0000259" key="2">
    <source>
        <dbReference type="Pfam" id="PF02668"/>
    </source>
</evidence>
<evidence type="ECO:0000256" key="1">
    <source>
        <dbReference type="ARBA" id="ARBA00023002"/>
    </source>
</evidence>
<gene>
    <name evidence="3" type="ORF">Daesc_010435</name>
</gene>
<keyword evidence="4" id="KW-1185">Reference proteome</keyword>
<dbReference type="InterPro" id="IPR050411">
    <property type="entry name" value="AlphaKG_dependent_hydroxylases"/>
</dbReference>
<dbReference type="InterPro" id="IPR042098">
    <property type="entry name" value="TauD-like_sf"/>
</dbReference>
<feature type="domain" description="TauD/TfdA-like" evidence="2">
    <location>
        <begin position="91"/>
        <end position="337"/>
    </location>
</feature>
<sequence length="392" mass="43915">MDSNNGPVLFSSGNAWLHAEHPSHANPASEGLSGLPKGFPAHSGQVFAWTGSQSNDDELHFIYHLTEDKLAEIRSAKDHFKSLELDGDQVSRANFPLPTLGPKLDELSQDIHNGSGLCVIRGINPEEYSVEDLTIIWLGVQAYIADQRGRQDHRGNMLVHIVADNSSELKLGHHRHSTSAISFHNEEAGDVVAWLTRSTAAAGGKCILASAYTIYNILAAHRPDIIRTLAKSDWPFAFPRFQCRPVLFHHNSKLVMNFGRTPLLGNAIHPRPEHLPKLNERQREALDVVEAIAQAVQLEIKTQAGDMHFINNLAVLHRREGFVDGESPQSKRHLVRMRLRSSQLGWDIPDELKREWHDAFDADTCQTWHLEPMPGDVFPLRVYDMSVSFETA</sequence>